<evidence type="ECO:0000313" key="2">
    <source>
        <dbReference type="EMBL" id="CAI6372121.1"/>
    </source>
</evidence>
<dbReference type="InterPro" id="IPR052709">
    <property type="entry name" value="Transposase-MT_Hybrid"/>
</dbReference>
<name>A0AAV0XVC0_9HEMI</name>
<dbReference type="InterPro" id="IPR036397">
    <property type="entry name" value="RNaseH_sf"/>
</dbReference>
<evidence type="ECO:0000313" key="3">
    <source>
        <dbReference type="Proteomes" id="UP001160148"/>
    </source>
</evidence>
<protein>
    <recommendedName>
        <fullName evidence="1">Mos1 transposase HTH domain-containing protein</fullName>
    </recommendedName>
</protein>
<evidence type="ECO:0000259" key="1">
    <source>
        <dbReference type="Pfam" id="PF17906"/>
    </source>
</evidence>
<dbReference type="InterPro" id="IPR001888">
    <property type="entry name" value="Transposase_1"/>
</dbReference>
<organism evidence="2 3">
    <name type="scientific">Macrosiphum euphorbiae</name>
    <name type="common">potato aphid</name>
    <dbReference type="NCBI Taxonomy" id="13131"/>
    <lineage>
        <taxon>Eukaryota</taxon>
        <taxon>Metazoa</taxon>
        <taxon>Ecdysozoa</taxon>
        <taxon>Arthropoda</taxon>
        <taxon>Hexapoda</taxon>
        <taxon>Insecta</taxon>
        <taxon>Pterygota</taxon>
        <taxon>Neoptera</taxon>
        <taxon>Paraneoptera</taxon>
        <taxon>Hemiptera</taxon>
        <taxon>Sternorrhyncha</taxon>
        <taxon>Aphidomorpha</taxon>
        <taxon>Aphidoidea</taxon>
        <taxon>Aphididae</taxon>
        <taxon>Macrosiphini</taxon>
        <taxon>Macrosiphum</taxon>
    </lineage>
</organism>
<dbReference type="InterPro" id="IPR041426">
    <property type="entry name" value="Mos1_HTH"/>
</dbReference>
<accession>A0AAV0XVC0</accession>
<dbReference type="EMBL" id="CARXXK010001019">
    <property type="protein sequence ID" value="CAI6372121.1"/>
    <property type="molecule type" value="Genomic_DNA"/>
</dbReference>
<keyword evidence="3" id="KW-1185">Reference proteome</keyword>
<reference evidence="2 3" key="1">
    <citation type="submission" date="2023-01" db="EMBL/GenBank/DDBJ databases">
        <authorList>
            <person name="Whitehead M."/>
        </authorList>
    </citation>
    <scope>NUCLEOTIDE SEQUENCE [LARGE SCALE GENOMIC DNA]</scope>
</reference>
<comment type="caution">
    <text evidence="2">The sequence shown here is derived from an EMBL/GenBank/DDBJ whole genome shotgun (WGS) entry which is preliminary data.</text>
</comment>
<dbReference type="AlphaFoldDB" id="A0AAV0XVC0"/>
<feature type="domain" description="Mos1 transposase HTH" evidence="1">
    <location>
        <begin position="9"/>
        <end position="53"/>
    </location>
</feature>
<dbReference type="Gene3D" id="1.10.10.1450">
    <property type="match status" value="1"/>
</dbReference>
<gene>
    <name evidence="2" type="ORF">MEUPH1_LOCUS26041</name>
</gene>
<dbReference type="Pfam" id="PF01359">
    <property type="entry name" value="Transposase_1"/>
    <property type="match status" value="1"/>
</dbReference>
<dbReference type="Proteomes" id="UP001160148">
    <property type="component" value="Unassembled WGS sequence"/>
</dbReference>
<proteinExistence type="predicted"/>
<dbReference type="GO" id="GO:0003676">
    <property type="term" value="F:nucleic acid binding"/>
    <property type="evidence" value="ECO:0007669"/>
    <property type="project" value="InterPro"/>
</dbReference>
<dbReference type="PANTHER" id="PTHR46060">
    <property type="entry name" value="MARINER MOS1 TRANSPOSASE-LIKE PROTEIN"/>
    <property type="match status" value="1"/>
</dbReference>
<sequence length="357" mass="41846">MCDEKQEQRINLKFLVKLKKTPTECYKLLQEVYGDNSLSRARVFEWCKCFSEGRESTEDDQRPGRPVTVSTPETVTKINQIVRADRRKSIRMISEAVNADKKTVRKILHEELHMKKVCAKLVPKNLTPDQKLLRQQVCSDFLERLKEDPGLTKNIITCDETWIFQYDVETKWQSMHWKTPESPRIKKARMSKSKFKAMLIVFFDINGIVMTEWVPEGQTINQTYYLSVLATLRERIRKKRPEFWKNNSWILHQDNAPAHNALSVEQYLAGKRIPVLEHAPYSPDLAPCDFFLFPKIKSALKGTRFESMEAVKQKTAELLKALTKEDFQHCFDQWKKRMERCVARGGEYIEGEHSNVE</sequence>
<dbReference type="PANTHER" id="PTHR46060:SF1">
    <property type="entry name" value="MARINER MOS1 TRANSPOSASE-LIKE PROTEIN"/>
    <property type="match status" value="1"/>
</dbReference>
<dbReference type="Pfam" id="PF17906">
    <property type="entry name" value="HTH_48"/>
    <property type="match status" value="1"/>
</dbReference>
<dbReference type="Gene3D" id="3.30.420.10">
    <property type="entry name" value="Ribonuclease H-like superfamily/Ribonuclease H"/>
    <property type="match status" value="1"/>
</dbReference>